<reference evidence="1 2" key="1">
    <citation type="submission" date="2024-05" db="EMBL/GenBank/DDBJ databases">
        <title>Genome sequencing and assembly of Indian major carp, Cirrhinus mrigala (Hamilton, 1822).</title>
        <authorList>
            <person name="Mohindra V."/>
            <person name="Chowdhury L.M."/>
            <person name="Lal K."/>
            <person name="Jena J.K."/>
        </authorList>
    </citation>
    <scope>NUCLEOTIDE SEQUENCE [LARGE SCALE GENOMIC DNA]</scope>
    <source>
        <strain evidence="1">CM1030</strain>
        <tissue evidence="1">Blood</tissue>
    </source>
</reference>
<dbReference type="EMBL" id="JAMKFB020000013">
    <property type="protein sequence ID" value="KAL0177042.1"/>
    <property type="molecule type" value="Genomic_DNA"/>
</dbReference>
<keyword evidence="2" id="KW-1185">Reference proteome</keyword>
<comment type="caution">
    <text evidence="1">The sequence shown here is derived from an EMBL/GenBank/DDBJ whole genome shotgun (WGS) entry which is preliminary data.</text>
</comment>
<organism evidence="1 2">
    <name type="scientific">Cirrhinus mrigala</name>
    <name type="common">Mrigala</name>
    <dbReference type="NCBI Taxonomy" id="683832"/>
    <lineage>
        <taxon>Eukaryota</taxon>
        <taxon>Metazoa</taxon>
        <taxon>Chordata</taxon>
        <taxon>Craniata</taxon>
        <taxon>Vertebrata</taxon>
        <taxon>Euteleostomi</taxon>
        <taxon>Actinopterygii</taxon>
        <taxon>Neopterygii</taxon>
        <taxon>Teleostei</taxon>
        <taxon>Ostariophysi</taxon>
        <taxon>Cypriniformes</taxon>
        <taxon>Cyprinidae</taxon>
        <taxon>Labeoninae</taxon>
        <taxon>Labeonini</taxon>
        <taxon>Cirrhinus</taxon>
    </lineage>
</organism>
<gene>
    <name evidence="1" type="ORF">M9458_025936</name>
</gene>
<evidence type="ECO:0000313" key="2">
    <source>
        <dbReference type="Proteomes" id="UP001529510"/>
    </source>
</evidence>
<protein>
    <submittedName>
        <fullName evidence="1">Uncharacterized protein</fullName>
    </submittedName>
</protein>
<sequence length="73" mass="8802">WFRVRRRSRVWSRRRSTGCWRLSWDRCVCRRRSSASLSWRLRSRTGVQRRRTAPPTAPILCVLTLQSPFRTAV</sequence>
<feature type="non-terminal residue" evidence="1">
    <location>
        <position position="1"/>
    </location>
</feature>
<dbReference type="AlphaFoldDB" id="A0ABD0PTC1"/>
<evidence type="ECO:0000313" key="1">
    <source>
        <dbReference type="EMBL" id="KAL0177042.1"/>
    </source>
</evidence>
<name>A0ABD0PTC1_CIRMR</name>
<dbReference type="Proteomes" id="UP001529510">
    <property type="component" value="Unassembled WGS sequence"/>
</dbReference>
<feature type="non-terminal residue" evidence="1">
    <location>
        <position position="73"/>
    </location>
</feature>
<accession>A0ABD0PTC1</accession>
<proteinExistence type="predicted"/>